<proteinExistence type="predicted"/>
<evidence type="ECO:0000313" key="3">
    <source>
        <dbReference type="EMBL" id="KAF0715808.1"/>
    </source>
</evidence>
<reference evidence="4 5" key="1">
    <citation type="submission" date="2019-03" db="EMBL/GenBank/DDBJ databases">
        <authorList>
            <person name="Gaulin E."/>
            <person name="Dumas B."/>
        </authorList>
    </citation>
    <scope>NUCLEOTIDE SEQUENCE [LARGE SCALE GENOMIC DNA]</scope>
    <source>
        <strain evidence="4">CBS 568.67</strain>
    </source>
</reference>
<dbReference type="EMBL" id="CAADRA010000516">
    <property type="protein sequence ID" value="VFT80351.1"/>
    <property type="molecule type" value="Genomic_DNA"/>
</dbReference>
<feature type="region of interest" description="Disordered" evidence="2">
    <location>
        <begin position="31"/>
        <end position="66"/>
    </location>
</feature>
<dbReference type="OrthoDB" id="67935at2759"/>
<organism evidence="4 5">
    <name type="scientific">Aphanomyces stellatus</name>
    <dbReference type="NCBI Taxonomy" id="120398"/>
    <lineage>
        <taxon>Eukaryota</taxon>
        <taxon>Sar</taxon>
        <taxon>Stramenopiles</taxon>
        <taxon>Oomycota</taxon>
        <taxon>Saprolegniomycetes</taxon>
        <taxon>Saprolegniales</taxon>
        <taxon>Verrucalvaceae</taxon>
        <taxon>Aphanomyces</taxon>
    </lineage>
</organism>
<dbReference type="EMBL" id="VJMH01000516">
    <property type="protein sequence ID" value="KAF0715808.1"/>
    <property type="molecule type" value="Genomic_DNA"/>
</dbReference>
<keyword evidence="5" id="KW-1185">Reference proteome</keyword>
<keyword evidence="1" id="KW-0175">Coiled coil</keyword>
<protein>
    <submittedName>
        <fullName evidence="4">Aste57867_3177 protein</fullName>
    </submittedName>
</protein>
<reference evidence="3" key="2">
    <citation type="submission" date="2019-06" db="EMBL/GenBank/DDBJ databases">
        <title>Genomics analysis of Aphanomyces spp. identifies a new class of oomycete effector associated with host adaptation.</title>
        <authorList>
            <person name="Gaulin E."/>
        </authorList>
    </citation>
    <scope>NUCLEOTIDE SEQUENCE</scope>
    <source>
        <strain evidence="3">CBS 578.67</strain>
    </source>
</reference>
<feature type="coiled-coil region" evidence="1">
    <location>
        <begin position="77"/>
        <end position="104"/>
    </location>
</feature>
<dbReference type="Proteomes" id="UP000332933">
    <property type="component" value="Unassembled WGS sequence"/>
</dbReference>
<name>A0A485K9U3_9STRA</name>
<evidence type="ECO:0000313" key="5">
    <source>
        <dbReference type="Proteomes" id="UP000332933"/>
    </source>
</evidence>
<evidence type="ECO:0000313" key="4">
    <source>
        <dbReference type="EMBL" id="VFT80351.1"/>
    </source>
</evidence>
<evidence type="ECO:0000256" key="1">
    <source>
        <dbReference type="SAM" id="Coils"/>
    </source>
</evidence>
<sequence length="418" mass="47035">MAESGMGPWAVDLDDAVGEFDFLPPVDEALLESSLDESRSEGGDSLDDASEGGESGPPLAQCPVRRRKRVNTRQVEMLSLHEDKAELERQLAELERRREGRLQTLSVSALKWEQIARTQLQLKLKAIRENASLRATIAEQSTLQRELEEIVLKKPRLMMLKMEDNEWRVLKLSADGEKRLNAIHAIADRQFETIDSEMLVLGLMETTDDFLCTRTGATSDGVIYAEGMRCTLVHASVATAVDAAWKTLLHAHVQPKTSSVLGAFKSYTIDDDTTYTRMAFRNPHGNVKAEMSMIMKKQVVDDNGRVIRIVFRTILDDEGQPFDPNSYVSDQYGWMQLEEVDDGSMTAASVHVKTYVRSTMMQPKEEDADEFLRLMGALHLDERNVSSVGSPAEFMLQVFDTAFRSFDVLFRQFVNTSA</sequence>
<accession>A0A485K9U3</accession>
<evidence type="ECO:0000256" key="2">
    <source>
        <dbReference type="SAM" id="MobiDB-lite"/>
    </source>
</evidence>
<gene>
    <name evidence="4" type="primary">Aste57867_3177</name>
    <name evidence="3" type="ORF">As57867_003168</name>
    <name evidence="4" type="ORF">ASTE57867_3177</name>
</gene>
<dbReference type="AlphaFoldDB" id="A0A485K9U3"/>